<dbReference type="Proteomes" id="UP000426265">
    <property type="component" value="Unassembled WGS sequence"/>
</dbReference>
<reference evidence="1 2" key="1">
    <citation type="submission" date="2019-11" db="EMBL/GenBank/DDBJ databases">
        <authorList>
            <person name="Jiao W.-B."/>
            <person name="Schneeberger K."/>
        </authorList>
    </citation>
    <scope>NUCLEOTIDE SEQUENCE [LARGE SCALE GENOMIC DNA]</scope>
    <source>
        <strain evidence="2">cv. An-1</strain>
    </source>
</reference>
<name>A0A654FCS4_ARATH</name>
<proteinExistence type="predicted"/>
<evidence type="ECO:0000313" key="2">
    <source>
        <dbReference type="Proteomes" id="UP000426265"/>
    </source>
</evidence>
<dbReference type="EMBL" id="CACRSJ010000106">
    <property type="protein sequence ID" value="VYS59353.1"/>
    <property type="molecule type" value="Genomic_DNA"/>
</dbReference>
<dbReference type="AlphaFoldDB" id="A0A654FCS4"/>
<dbReference type="ExpressionAtlas" id="A0A654FCS4">
    <property type="expression patterns" value="baseline and differential"/>
</dbReference>
<accession>A0A654FCS4</accession>
<protein>
    <submittedName>
        <fullName evidence="1">Uncharacterized protein</fullName>
    </submittedName>
</protein>
<evidence type="ECO:0000313" key="1">
    <source>
        <dbReference type="EMBL" id="VYS59353.1"/>
    </source>
</evidence>
<organism evidence="1 2">
    <name type="scientific">Arabidopsis thaliana</name>
    <name type="common">Mouse-ear cress</name>
    <dbReference type="NCBI Taxonomy" id="3702"/>
    <lineage>
        <taxon>Eukaryota</taxon>
        <taxon>Viridiplantae</taxon>
        <taxon>Streptophyta</taxon>
        <taxon>Embryophyta</taxon>
        <taxon>Tracheophyta</taxon>
        <taxon>Spermatophyta</taxon>
        <taxon>Magnoliopsida</taxon>
        <taxon>eudicotyledons</taxon>
        <taxon>Gunneridae</taxon>
        <taxon>Pentapetalae</taxon>
        <taxon>rosids</taxon>
        <taxon>malvids</taxon>
        <taxon>Brassicales</taxon>
        <taxon>Brassicaceae</taxon>
        <taxon>Camelineae</taxon>
        <taxon>Arabidopsis</taxon>
    </lineage>
</organism>
<sequence>MAFKFFPLLYSNQVRIRRQRLDSSLIDHKEFLENAFTTVYILSRFFTFGVKKPDERLMSMFPPKHEPLIPNGNDCFMVLQHLSFPSIFHSLAFFRNILQNL</sequence>
<gene>
    <name evidence="1" type="ORF">AN1_LOCUS14794</name>
</gene>